<gene>
    <name evidence="1" type="ORF">FISHEDRAFT_79012</name>
</gene>
<keyword evidence="2" id="KW-1185">Reference proteome</keyword>
<dbReference type="Proteomes" id="UP000054144">
    <property type="component" value="Unassembled WGS sequence"/>
</dbReference>
<organism evidence="1 2">
    <name type="scientific">Fistulina hepatica ATCC 64428</name>
    <dbReference type="NCBI Taxonomy" id="1128425"/>
    <lineage>
        <taxon>Eukaryota</taxon>
        <taxon>Fungi</taxon>
        <taxon>Dikarya</taxon>
        <taxon>Basidiomycota</taxon>
        <taxon>Agaricomycotina</taxon>
        <taxon>Agaricomycetes</taxon>
        <taxon>Agaricomycetidae</taxon>
        <taxon>Agaricales</taxon>
        <taxon>Fistulinaceae</taxon>
        <taxon>Fistulina</taxon>
    </lineage>
</organism>
<accession>A0A0D6ZYS8</accession>
<sequence length="251" mass="28155">MGTTPSAVSEMTANDFAIIMIDISEPLHRRIDAAREVGEMITAARTSKILSSERFAAVCNVFTTELYRFADASWLSWAKPFDSTWHDDFSMVPRLHARVVFSAYRQVLPYRPQSFSYAASYRLPRNLKPNCKVYACLPNRHQRPTLLRVPSHVLCSFYCSGIPCMLLALPVRTLTASCYSVRFRVRASGFHSEVGLHVRGRSFGLTSGCSASAQDSIDEQGTAIYDRSVWFNGSLQPVTFSCRSSAIRMDI</sequence>
<protein>
    <submittedName>
        <fullName evidence="1">Uncharacterized protein</fullName>
    </submittedName>
</protein>
<name>A0A0D6ZYS8_9AGAR</name>
<evidence type="ECO:0000313" key="1">
    <source>
        <dbReference type="EMBL" id="KIY42952.1"/>
    </source>
</evidence>
<dbReference type="AlphaFoldDB" id="A0A0D6ZYS8"/>
<evidence type="ECO:0000313" key="2">
    <source>
        <dbReference type="Proteomes" id="UP000054144"/>
    </source>
</evidence>
<reference evidence="1 2" key="1">
    <citation type="journal article" date="2015" name="Fungal Genet. Biol.">
        <title>Evolution of novel wood decay mechanisms in Agaricales revealed by the genome sequences of Fistulina hepatica and Cylindrobasidium torrendii.</title>
        <authorList>
            <person name="Floudas D."/>
            <person name="Held B.W."/>
            <person name="Riley R."/>
            <person name="Nagy L.G."/>
            <person name="Koehler G."/>
            <person name="Ransdell A.S."/>
            <person name="Younus H."/>
            <person name="Chow J."/>
            <person name="Chiniquy J."/>
            <person name="Lipzen A."/>
            <person name="Tritt A."/>
            <person name="Sun H."/>
            <person name="Haridas S."/>
            <person name="LaButti K."/>
            <person name="Ohm R.A."/>
            <person name="Kues U."/>
            <person name="Blanchette R.A."/>
            <person name="Grigoriev I.V."/>
            <person name="Minto R.E."/>
            <person name="Hibbett D.S."/>
        </authorList>
    </citation>
    <scope>NUCLEOTIDE SEQUENCE [LARGE SCALE GENOMIC DNA]</scope>
    <source>
        <strain evidence="1 2">ATCC 64428</strain>
    </source>
</reference>
<dbReference type="EMBL" id="KN882150">
    <property type="protein sequence ID" value="KIY42952.1"/>
    <property type="molecule type" value="Genomic_DNA"/>
</dbReference>
<proteinExistence type="predicted"/>